<dbReference type="GO" id="GO:0009228">
    <property type="term" value="P:thiamine biosynthetic process"/>
    <property type="evidence" value="ECO:0007669"/>
    <property type="project" value="UniProtKB-KW"/>
</dbReference>
<feature type="region of interest" description="Disordered" evidence="12">
    <location>
        <begin position="195"/>
        <end position="215"/>
    </location>
</feature>
<dbReference type="EMBL" id="PUIV01000024">
    <property type="protein sequence ID" value="PWB93285.1"/>
    <property type="molecule type" value="Genomic_DNA"/>
</dbReference>
<dbReference type="InterPro" id="IPR022998">
    <property type="entry name" value="ThiamineP_synth_TenI"/>
</dbReference>
<evidence type="ECO:0000313" key="14">
    <source>
        <dbReference type="EMBL" id="PWB93285.1"/>
    </source>
</evidence>
<comment type="catalytic activity">
    <reaction evidence="8 9 10">
        <text>2-[(2R,5Z)-2-carboxy-4-methylthiazol-5(2H)-ylidene]ethyl phosphate + 4-amino-2-methyl-5-(diphosphooxymethyl)pyrimidine + 2 H(+) = thiamine phosphate + CO2 + diphosphate</text>
        <dbReference type="Rhea" id="RHEA:47844"/>
        <dbReference type="ChEBI" id="CHEBI:15378"/>
        <dbReference type="ChEBI" id="CHEBI:16526"/>
        <dbReference type="ChEBI" id="CHEBI:33019"/>
        <dbReference type="ChEBI" id="CHEBI:37575"/>
        <dbReference type="ChEBI" id="CHEBI:57841"/>
        <dbReference type="ChEBI" id="CHEBI:62899"/>
        <dbReference type="EC" id="2.5.1.3"/>
    </reaction>
</comment>
<dbReference type="NCBIfam" id="NF000734">
    <property type="entry name" value="PRK00043.1-5"/>
    <property type="match status" value="1"/>
</dbReference>
<dbReference type="HAMAP" id="MF_00097">
    <property type="entry name" value="TMP_synthase"/>
    <property type="match status" value="1"/>
</dbReference>
<dbReference type="PANTHER" id="PTHR20857:SF15">
    <property type="entry name" value="THIAMINE-PHOSPHATE SYNTHASE"/>
    <property type="match status" value="1"/>
</dbReference>
<dbReference type="PANTHER" id="PTHR20857">
    <property type="entry name" value="THIAMINE-PHOSPHATE PYROPHOSPHORYLASE"/>
    <property type="match status" value="1"/>
</dbReference>
<keyword evidence="2 9" id="KW-0808">Transferase</keyword>
<dbReference type="GO" id="GO:0005737">
    <property type="term" value="C:cytoplasm"/>
    <property type="evidence" value="ECO:0007669"/>
    <property type="project" value="TreeGrafter"/>
</dbReference>
<organism evidence="14 15">
    <name type="scientific">Methylosinus sporium</name>
    <dbReference type="NCBI Taxonomy" id="428"/>
    <lineage>
        <taxon>Bacteria</taxon>
        <taxon>Pseudomonadati</taxon>
        <taxon>Pseudomonadota</taxon>
        <taxon>Alphaproteobacteria</taxon>
        <taxon>Hyphomicrobiales</taxon>
        <taxon>Methylocystaceae</taxon>
        <taxon>Methylosinus</taxon>
    </lineage>
</organism>
<comment type="catalytic activity">
    <reaction evidence="6 9 10">
        <text>4-methyl-5-(2-phosphooxyethyl)-thiazole + 4-amino-2-methyl-5-(diphosphooxymethyl)pyrimidine + H(+) = thiamine phosphate + diphosphate</text>
        <dbReference type="Rhea" id="RHEA:22328"/>
        <dbReference type="ChEBI" id="CHEBI:15378"/>
        <dbReference type="ChEBI" id="CHEBI:33019"/>
        <dbReference type="ChEBI" id="CHEBI:37575"/>
        <dbReference type="ChEBI" id="CHEBI:57841"/>
        <dbReference type="ChEBI" id="CHEBI:58296"/>
        <dbReference type="EC" id="2.5.1.3"/>
    </reaction>
</comment>
<reference evidence="14 15" key="1">
    <citation type="journal article" date="2018" name="Appl. Microbiol. Biotechnol.">
        <title>Co-cultivation of the strictly anaerobic methanogen Methanosarcina barkeri with aerobic methanotrophs in an oxygen-limited membrane bioreactor.</title>
        <authorList>
            <person name="In 't Zandt M.H."/>
            <person name="van den Bosch T.J.M."/>
            <person name="Rijkers R."/>
            <person name="van Kessel M.A.H.J."/>
            <person name="Jetten M.S.M."/>
            <person name="Welte C.U."/>
        </authorList>
    </citation>
    <scope>NUCLEOTIDE SEQUENCE [LARGE SCALE GENOMIC DNA]</scope>
    <source>
        <strain evidence="14 15">DSM 17706</strain>
    </source>
</reference>
<feature type="binding site" evidence="9">
    <location>
        <begin position="31"/>
        <end position="35"/>
    </location>
    <ligand>
        <name>4-amino-2-methyl-5-(diphosphooxymethyl)pyrimidine</name>
        <dbReference type="ChEBI" id="CHEBI:57841"/>
    </ligand>
</feature>
<dbReference type="Pfam" id="PF02581">
    <property type="entry name" value="TMP-TENI"/>
    <property type="match status" value="1"/>
</dbReference>
<comment type="caution">
    <text evidence="9">Lacks conserved residue(s) required for the propagation of feature annotation.</text>
</comment>
<dbReference type="RefSeq" id="WP_108917861.1">
    <property type="nucleotide sequence ID" value="NZ_BGJY01000001.1"/>
</dbReference>
<evidence type="ECO:0000256" key="1">
    <source>
        <dbReference type="ARBA" id="ARBA00005165"/>
    </source>
</evidence>
<evidence type="ECO:0000256" key="9">
    <source>
        <dbReference type="HAMAP-Rule" id="MF_00097"/>
    </source>
</evidence>
<feature type="compositionally biased region" description="Basic and acidic residues" evidence="12">
    <location>
        <begin position="195"/>
        <end position="205"/>
    </location>
</feature>
<dbReference type="Gene3D" id="3.20.20.70">
    <property type="entry name" value="Aldolase class I"/>
    <property type="match status" value="1"/>
</dbReference>
<evidence type="ECO:0000256" key="3">
    <source>
        <dbReference type="ARBA" id="ARBA00022723"/>
    </source>
</evidence>
<keyword evidence="4 9" id="KW-0460">Magnesium</keyword>
<dbReference type="NCBIfam" id="TIGR00693">
    <property type="entry name" value="thiE"/>
    <property type="match status" value="1"/>
</dbReference>
<feature type="domain" description="Thiamine phosphate synthase/TenI" evidence="13">
    <location>
        <begin position="15"/>
        <end position="183"/>
    </location>
</feature>
<sequence>MSAFSLDPFYLIVDSADWLPRLLPCGVRLVQLRVKDREEAALRAEIARARDLCAAHGAQLVVNDYWQLAIDLSCDFVHLGQGDLDTADIAAIRAHGIRLGVSTHDAAELERALALAPDYVALGPIYPTLLKQMAFTPQGLEKIGVWKRRIGAIPLVAIGGLTPERARAALAAGADSACVVTDILRASEPEARAREWVEATDEKRLRTPRRSATPL</sequence>
<dbReference type="Proteomes" id="UP000245137">
    <property type="component" value="Unassembled WGS sequence"/>
</dbReference>
<dbReference type="GO" id="GO:0004789">
    <property type="term" value="F:thiamine-phosphate diphosphorylase activity"/>
    <property type="evidence" value="ECO:0007669"/>
    <property type="project" value="UniProtKB-UniRule"/>
</dbReference>
<protein>
    <recommendedName>
        <fullName evidence="9">Thiamine-phosphate synthase</fullName>
        <shortName evidence="9">TP synthase</shortName>
        <shortName evidence="9">TPS</shortName>
        <ecNumber evidence="9">2.5.1.3</ecNumber>
    </recommendedName>
    <alternativeName>
        <fullName evidence="9">Thiamine-phosphate pyrophosphorylase</fullName>
        <shortName evidence="9">TMP pyrophosphorylase</shortName>
        <shortName evidence="9">TMP-PPase</shortName>
    </alternativeName>
</protein>
<evidence type="ECO:0000256" key="11">
    <source>
        <dbReference type="RuleBase" id="RU004253"/>
    </source>
</evidence>
<evidence type="ECO:0000256" key="8">
    <source>
        <dbReference type="ARBA" id="ARBA00047883"/>
    </source>
</evidence>
<keyword evidence="15" id="KW-1185">Reference proteome</keyword>
<comment type="pathway">
    <text evidence="1 9 11">Cofactor biosynthesis; thiamine diphosphate biosynthesis; thiamine phosphate from 4-amino-2-methyl-5-diphosphomethylpyrimidine and 4-methyl-5-(2-phosphoethyl)-thiazole: step 1/1.</text>
</comment>
<evidence type="ECO:0000256" key="10">
    <source>
        <dbReference type="RuleBase" id="RU003826"/>
    </source>
</evidence>
<dbReference type="InterPro" id="IPR013785">
    <property type="entry name" value="Aldolase_TIM"/>
</dbReference>
<feature type="binding site" evidence="9">
    <location>
        <position position="83"/>
    </location>
    <ligand>
        <name>Mg(2+)</name>
        <dbReference type="ChEBI" id="CHEBI:18420"/>
    </ligand>
</feature>
<dbReference type="OrthoDB" id="9794842at2"/>
<proteinExistence type="inferred from homology"/>
<comment type="caution">
    <text evidence="14">The sequence shown here is derived from an EMBL/GenBank/DDBJ whole genome shotgun (WGS) entry which is preliminary data.</text>
</comment>
<dbReference type="InterPro" id="IPR036206">
    <property type="entry name" value="ThiamineP_synth_sf"/>
</dbReference>
<feature type="binding site" evidence="9">
    <location>
        <position position="102"/>
    </location>
    <ligand>
        <name>4-amino-2-methyl-5-(diphosphooxymethyl)pyrimidine</name>
        <dbReference type="ChEBI" id="CHEBI:57841"/>
    </ligand>
</feature>
<evidence type="ECO:0000256" key="6">
    <source>
        <dbReference type="ARBA" id="ARBA00047334"/>
    </source>
</evidence>
<feature type="binding site" evidence="9">
    <location>
        <position position="131"/>
    </location>
    <ligand>
        <name>4-amino-2-methyl-5-(diphosphooxymethyl)pyrimidine</name>
        <dbReference type="ChEBI" id="CHEBI:57841"/>
    </ligand>
</feature>
<keyword evidence="5 9" id="KW-0784">Thiamine biosynthesis</keyword>
<evidence type="ECO:0000256" key="5">
    <source>
        <dbReference type="ARBA" id="ARBA00022977"/>
    </source>
</evidence>
<evidence type="ECO:0000256" key="12">
    <source>
        <dbReference type="SAM" id="MobiDB-lite"/>
    </source>
</evidence>
<evidence type="ECO:0000256" key="7">
    <source>
        <dbReference type="ARBA" id="ARBA00047851"/>
    </source>
</evidence>
<evidence type="ECO:0000256" key="2">
    <source>
        <dbReference type="ARBA" id="ARBA00022679"/>
    </source>
</evidence>
<comment type="function">
    <text evidence="9">Condenses 4-methyl-5-(beta-hydroxyethyl)thiazole monophosphate (THZ-P) and 2-methyl-4-amino-5-hydroxymethyl pyrimidine pyrophosphate (HMP-PP) to form thiamine monophosphate (TMP).</text>
</comment>
<feature type="binding site" evidence="9">
    <location>
        <position position="63"/>
    </location>
    <ligand>
        <name>4-amino-2-methyl-5-(diphosphooxymethyl)pyrimidine</name>
        <dbReference type="ChEBI" id="CHEBI:57841"/>
    </ligand>
</feature>
<comment type="similarity">
    <text evidence="9 10">Belongs to the thiamine-phosphate synthase family.</text>
</comment>
<comment type="cofactor">
    <cofactor evidence="9">
        <name>Mg(2+)</name>
        <dbReference type="ChEBI" id="CHEBI:18420"/>
    </cofactor>
    <text evidence="9">Binds 1 Mg(2+) ion per subunit.</text>
</comment>
<dbReference type="AlphaFoldDB" id="A0A2U1SNV6"/>
<keyword evidence="3 9" id="KW-0479">Metal-binding</keyword>
<dbReference type="UniPathway" id="UPA00060">
    <property type="reaction ID" value="UER00141"/>
</dbReference>
<evidence type="ECO:0000256" key="4">
    <source>
        <dbReference type="ARBA" id="ARBA00022842"/>
    </source>
</evidence>
<name>A0A2U1SNV6_METSR</name>
<comment type="catalytic activity">
    <reaction evidence="7 9 10">
        <text>2-(2-carboxy-4-methylthiazol-5-yl)ethyl phosphate + 4-amino-2-methyl-5-(diphosphooxymethyl)pyrimidine + 2 H(+) = thiamine phosphate + CO2 + diphosphate</text>
        <dbReference type="Rhea" id="RHEA:47848"/>
        <dbReference type="ChEBI" id="CHEBI:15378"/>
        <dbReference type="ChEBI" id="CHEBI:16526"/>
        <dbReference type="ChEBI" id="CHEBI:33019"/>
        <dbReference type="ChEBI" id="CHEBI:37575"/>
        <dbReference type="ChEBI" id="CHEBI:57841"/>
        <dbReference type="ChEBI" id="CHEBI:62890"/>
        <dbReference type="EC" id="2.5.1.3"/>
    </reaction>
</comment>
<gene>
    <name evidence="9" type="primary">thiE</name>
    <name evidence="14" type="ORF">C5689_13895</name>
</gene>
<dbReference type="SUPFAM" id="SSF51391">
    <property type="entry name" value="Thiamin phosphate synthase"/>
    <property type="match status" value="1"/>
</dbReference>
<evidence type="ECO:0000313" key="15">
    <source>
        <dbReference type="Proteomes" id="UP000245137"/>
    </source>
</evidence>
<feature type="binding site" evidence="9">
    <location>
        <position position="160"/>
    </location>
    <ligand>
        <name>2-[(2R,5Z)-2-carboxy-4-methylthiazol-5(2H)-ylidene]ethyl phosphate</name>
        <dbReference type="ChEBI" id="CHEBI:62899"/>
    </ligand>
</feature>
<dbReference type="GO" id="GO:0000287">
    <property type="term" value="F:magnesium ion binding"/>
    <property type="evidence" value="ECO:0007669"/>
    <property type="project" value="UniProtKB-UniRule"/>
</dbReference>
<accession>A0A2U1SNV6</accession>
<feature type="binding site" evidence="9">
    <location>
        <begin position="180"/>
        <end position="181"/>
    </location>
    <ligand>
        <name>2-[(2R,5Z)-2-carboxy-4-methylthiazol-5(2H)-ylidene]ethyl phosphate</name>
        <dbReference type="ChEBI" id="CHEBI:62899"/>
    </ligand>
</feature>
<dbReference type="CDD" id="cd00564">
    <property type="entry name" value="TMP_TenI"/>
    <property type="match status" value="1"/>
</dbReference>
<dbReference type="InterPro" id="IPR034291">
    <property type="entry name" value="TMP_synthase"/>
</dbReference>
<dbReference type="GO" id="GO:0009229">
    <property type="term" value="P:thiamine diphosphate biosynthetic process"/>
    <property type="evidence" value="ECO:0007669"/>
    <property type="project" value="UniProtKB-UniRule"/>
</dbReference>
<dbReference type="EC" id="2.5.1.3" evidence="9"/>
<evidence type="ECO:0000259" key="13">
    <source>
        <dbReference type="Pfam" id="PF02581"/>
    </source>
</evidence>
<feature type="binding site" evidence="9">
    <location>
        <position position="64"/>
    </location>
    <ligand>
        <name>Mg(2+)</name>
        <dbReference type="ChEBI" id="CHEBI:18420"/>
    </ligand>
</feature>